<dbReference type="Proteomes" id="UP000622687">
    <property type="component" value="Unassembled WGS sequence"/>
</dbReference>
<dbReference type="InterPro" id="IPR025714">
    <property type="entry name" value="Methyltranfer_dom"/>
</dbReference>
<dbReference type="InterPro" id="IPR029063">
    <property type="entry name" value="SAM-dependent_MTases_sf"/>
</dbReference>
<name>A0A934I1L0_9CLOT</name>
<accession>A0A934I1L0</accession>
<proteinExistence type="predicted"/>
<reference evidence="2" key="1">
    <citation type="submission" date="2020-12" db="EMBL/GenBank/DDBJ databases">
        <title>Clostridium thailandense sp. nov., a novel acetogenic bacterium isolated from peat land soil in Thailand.</title>
        <authorList>
            <person name="Chaikitkaew S."/>
            <person name="Birkeland N.K."/>
        </authorList>
    </citation>
    <scope>NUCLEOTIDE SEQUENCE</scope>
    <source>
        <strain evidence="2">DSM 17425</strain>
    </source>
</reference>
<dbReference type="RefSeq" id="WP_211144507.1">
    <property type="nucleotide sequence ID" value="NZ_JAEEGB010000038.1"/>
</dbReference>
<sequence length="195" mass="22177">MIQKEFFNSMAYKWDTVCKHDTEKIMYILNLLDIKEGSKLIDVGTGTGVLVPYLSNYVGKDGKVIAIDIADKMLEVAQSKYNFENVSFVCGDILKVDLPKEGFDYIICYSAFPHFEDKLTMIKTISRLLKTGGKFIICHSQSREAINNLHKNVSEVVAEDNLPDMEKIKSYFQQVGITTINQVDNNEMFVIIGQR</sequence>
<dbReference type="CDD" id="cd02440">
    <property type="entry name" value="AdoMet_MTases"/>
    <property type="match status" value="1"/>
</dbReference>
<keyword evidence="3" id="KW-1185">Reference proteome</keyword>
<dbReference type="AlphaFoldDB" id="A0A934I1L0"/>
<dbReference type="Gene3D" id="3.40.50.150">
    <property type="entry name" value="Vaccinia Virus protein VP39"/>
    <property type="match status" value="1"/>
</dbReference>
<keyword evidence="2" id="KW-0489">Methyltransferase</keyword>
<protein>
    <submittedName>
        <fullName evidence="2">Class I SAM-dependent methyltransferase</fullName>
    </submittedName>
</protein>
<dbReference type="SUPFAM" id="SSF53335">
    <property type="entry name" value="S-adenosyl-L-methionine-dependent methyltransferases"/>
    <property type="match status" value="1"/>
</dbReference>
<gene>
    <name evidence="2" type="ORF">I6U51_20980</name>
</gene>
<evidence type="ECO:0000313" key="2">
    <source>
        <dbReference type="EMBL" id="MBI6875152.1"/>
    </source>
</evidence>
<evidence type="ECO:0000313" key="3">
    <source>
        <dbReference type="Proteomes" id="UP000622687"/>
    </source>
</evidence>
<keyword evidence="2" id="KW-0808">Transferase</keyword>
<dbReference type="GO" id="GO:0032259">
    <property type="term" value="P:methylation"/>
    <property type="evidence" value="ECO:0007669"/>
    <property type="project" value="UniProtKB-KW"/>
</dbReference>
<dbReference type="Pfam" id="PF13847">
    <property type="entry name" value="Methyltransf_31"/>
    <property type="match status" value="1"/>
</dbReference>
<comment type="caution">
    <text evidence="2">The sequence shown here is derived from an EMBL/GenBank/DDBJ whole genome shotgun (WGS) entry which is preliminary data.</text>
</comment>
<dbReference type="PANTHER" id="PTHR43861">
    <property type="entry name" value="TRANS-ACONITATE 2-METHYLTRANSFERASE-RELATED"/>
    <property type="match status" value="1"/>
</dbReference>
<evidence type="ECO:0000259" key="1">
    <source>
        <dbReference type="Pfam" id="PF13847"/>
    </source>
</evidence>
<organism evidence="2 3">
    <name type="scientific">Clostridium aciditolerans</name>
    <dbReference type="NCBI Taxonomy" id="339861"/>
    <lineage>
        <taxon>Bacteria</taxon>
        <taxon>Bacillati</taxon>
        <taxon>Bacillota</taxon>
        <taxon>Clostridia</taxon>
        <taxon>Eubacteriales</taxon>
        <taxon>Clostridiaceae</taxon>
        <taxon>Clostridium</taxon>
    </lineage>
</organism>
<dbReference type="EMBL" id="JAEEGB010000038">
    <property type="protein sequence ID" value="MBI6875152.1"/>
    <property type="molecule type" value="Genomic_DNA"/>
</dbReference>
<dbReference type="GO" id="GO:0008168">
    <property type="term" value="F:methyltransferase activity"/>
    <property type="evidence" value="ECO:0007669"/>
    <property type="project" value="UniProtKB-KW"/>
</dbReference>
<feature type="domain" description="Methyltransferase" evidence="1">
    <location>
        <begin position="35"/>
        <end position="165"/>
    </location>
</feature>